<dbReference type="RefSeq" id="WP_352559338.1">
    <property type="nucleotide sequence ID" value="NZ_JAMYQB010000014.1"/>
</dbReference>
<comment type="caution">
    <text evidence="1">The sequence shown here is derived from an EMBL/GenBank/DDBJ whole genome shotgun (WGS) entry which is preliminary data.</text>
</comment>
<protein>
    <submittedName>
        <fullName evidence="1">Uncharacterized protein</fullName>
    </submittedName>
</protein>
<reference evidence="1 2" key="1">
    <citation type="journal article" date="2024" name="Proc. Natl. Acad. Sci. U.S.A.">
        <title>The evolutionary genomics of adaptation to stress in wild rhizobium bacteria.</title>
        <authorList>
            <person name="Kehlet-Delgado H."/>
            <person name="Montoya A.P."/>
            <person name="Jensen K.T."/>
            <person name="Wendlandt C.E."/>
            <person name="Dexheimer C."/>
            <person name="Roberts M."/>
            <person name="Torres Martinez L."/>
            <person name="Friesen M.L."/>
            <person name="Griffitts J.S."/>
            <person name="Porter S.S."/>
        </authorList>
    </citation>
    <scope>NUCLEOTIDE SEQUENCE [LARGE SCALE GENOMIC DNA]</scope>
    <source>
        <strain evidence="1 2">M0641</strain>
    </source>
</reference>
<evidence type="ECO:0000313" key="1">
    <source>
        <dbReference type="EMBL" id="MER9405920.1"/>
    </source>
</evidence>
<organism evidence="1 2">
    <name type="scientific">Mesorhizobium caraganae</name>
    <dbReference type="NCBI Taxonomy" id="483206"/>
    <lineage>
        <taxon>Bacteria</taxon>
        <taxon>Pseudomonadati</taxon>
        <taxon>Pseudomonadota</taxon>
        <taxon>Alphaproteobacteria</taxon>
        <taxon>Hyphomicrobiales</taxon>
        <taxon>Phyllobacteriaceae</taxon>
        <taxon>Mesorhizobium</taxon>
    </lineage>
</organism>
<dbReference type="EMBL" id="JAMYQB010000014">
    <property type="protein sequence ID" value="MER9405920.1"/>
    <property type="molecule type" value="Genomic_DNA"/>
</dbReference>
<evidence type="ECO:0000313" key="2">
    <source>
        <dbReference type="Proteomes" id="UP001433071"/>
    </source>
</evidence>
<dbReference type="Proteomes" id="UP001433071">
    <property type="component" value="Unassembled WGS sequence"/>
</dbReference>
<sequence>MTYTEAAVLPASADFAATIDAMRAATTTPSLAATFPTHGRHWGRTSPLPIRITRAARRLAHVGGMVPEGCSQEDMERVRCNHRIHVDAIKEILGTLWSFRLLGWLPSDTIYLDFDQITKTVTAGSHRPKDTQDLMPDWFTRRHSVDELKAFRDGKPV</sequence>
<name>A0ABV1Z1M7_9HYPH</name>
<proteinExistence type="predicted"/>
<keyword evidence="2" id="KW-1185">Reference proteome</keyword>
<accession>A0ABV1Z1M7</accession>
<gene>
    <name evidence="1" type="ORF">NKI36_17985</name>
</gene>